<dbReference type="GeneID" id="20234188"/>
<feature type="domain" description="C2H2-type" evidence="16">
    <location>
        <begin position="103"/>
        <end position="130"/>
    </location>
</feature>
<dbReference type="EMBL" id="KB200454">
    <property type="protein sequence ID" value="ESP01596.1"/>
    <property type="molecule type" value="Genomic_DNA"/>
</dbReference>
<keyword evidence="9" id="KW-0862">Zinc</keyword>
<evidence type="ECO:0000313" key="18">
    <source>
        <dbReference type="Proteomes" id="UP000030746"/>
    </source>
</evidence>
<organism evidence="17 18">
    <name type="scientific">Lottia gigantea</name>
    <name type="common">Giant owl limpet</name>
    <dbReference type="NCBI Taxonomy" id="225164"/>
    <lineage>
        <taxon>Eukaryota</taxon>
        <taxon>Metazoa</taxon>
        <taxon>Spiralia</taxon>
        <taxon>Lophotrochozoa</taxon>
        <taxon>Mollusca</taxon>
        <taxon>Gastropoda</taxon>
        <taxon>Patellogastropoda</taxon>
        <taxon>Lottioidea</taxon>
        <taxon>Lottiidae</taxon>
        <taxon>Lottia</taxon>
    </lineage>
</organism>
<evidence type="ECO:0000259" key="16">
    <source>
        <dbReference type="PROSITE" id="PS50157"/>
    </source>
</evidence>
<dbReference type="PROSITE" id="PS00028">
    <property type="entry name" value="ZINC_FINGER_C2H2_1"/>
    <property type="match status" value="5"/>
</dbReference>
<dbReference type="InterPro" id="IPR036236">
    <property type="entry name" value="Znf_C2H2_sf"/>
</dbReference>
<keyword evidence="7" id="KW-0677">Repeat</keyword>
<evidence type="ECO:0000256" key="1">
    <source>
        <dbReference type="ARBA" id="ARBA00004123"/>
    </source>
</evidence>
<dbReference type="GO" id="GO:0016514">
    <property type="term" value="C:SWI/SNF complex"/>
    <property type="evidence" value="ECO:0007669"/>
    <property type="project" value="UniProtKB-ARBA"/>
</dbReference>
<dbReference type="PANTHER" id="PTHR45993">
    <property type="entry name" value="B-CELL LYMPHOMA/LEUKEMIA 11"/>
    <property type="match status" value="1"/>
</dbReference>
<keyword evidence="3" id="KW-0678">Repressor</keyword>
<name>V4B224_LOTGI</name>
<evidence type="ECO:0000256" key="9">
    <source>
        <dbReference type="ARBA" id="ARBA00022833"/>
    </source>
</evidence>
<dbReference type="RefSeq" id="XP_009047680.1">
    <property type="nucleotide sequence ID" value="XM_009049432.1"/>
</dbReference>
<dbReference type="FunFam" id="3.30.160.60:FF:000106">
    <property type="entry name" value="B-cell lymphoma/leukemia 11A isoform X2"/>
    <property type="match status" value="1"/>
</dbReference>
<feature type="domain" description="C2H2-type" evidence="16">
    <location>
        <begin position="204"/>
        <end position="231"/>
    </location>
</feature>
<dbReference type="InterPro" id="IPR051497">
    <property type="entry name" value="Dev/Hematopoietic_TF"/>
</dbReference>
<evidence type="ECO:0000256" key="11">
    <source>
        <dbReference type="ARBA" id="ARBA00023015"/>
    </source>
</evidence>
<keyword evidence="13" id="KW-0539">Nucleus</keyword>
<dbReference type="FunFam" id="3.30.160.60:FF:000037">
    <property type="entry name" value="B-cell lymphoma/leukemia 11A isoform X1"/>
    <property type="match status" value="1"/>
</dbReference>
<dbReference type="PROSITE" id="PS50157">
    <property type="entry name" value="ZINC_FINGER_C2H2_2"/>
    <property type="match status" value="5"/>
</dbReference>
<evidence type="ECO:0000256" key="12">
    <source>
        <dbReference type="ARBA" id="ARBA00023163"/>
    </source>
</evidence>
<dbReference type="FunFam" id="3.30.160.60:FF:000046">
    <property type="entry name" value="Putative B-cell lymphoma/leukemia 11A"/>
    <property type="match status" value="1"/>
</dbReference>
<keyword evidence="2" id="KW-0488">Methylation</keyword>
<evidence type="ECO:0000256" key="3">
    <source>
        <dbReference type="ARBA" id="ARBA00022491"/>
    </source>
</evidence>
<feature type="compositionally biased region" description="Polar residues" evidence="15">
    <location>
        <begin position="129"/>
        <end position="145"/>
    </location>
</feature>
<dbReference type="AlphaFoldDB" id="V4B224"/>
<keyword evidence="18" id="KW-1185">Reference proteome</keyword>
<dbReference type="GO" id="GO:0003700">
    <property type="term" value="F:DNA-binding transcription factor activity"/>
    <property type="evidence" value="ECO:0007669"/>
    <property type="project" value="TreeGrafter"/>
</dbReference>
<evidence type="ECO:0000256" key="7">
    <source>
        <dbReference type="ARBA" id="ARBA00022737"/>
    </source>
</evidence>
<dbReference type="SUPFAM" id="SSF57667">
    <property type="entry name" value="beta-beta-alpha zinc fingers"/>
    <property type="match status" value="3"/>
</dbReference>
<dbReference type="CTD" id="20234188"/>
<dbReference type="OMA" id="ENTHSAM"/>
<keyword evidence="10" id="KW-0832">Ubl conjugation</keyword>
<dbReference type="KEGG" id="lgi:LOTGIDRAFT_139415"/>
<evidence type="ECO:0000256" key="8">
    <source>
        <dbReference type="ARBA" id="ARBA00022771"/>
    </source>
</evidence>
<dbReference type="InterPro" id="IPR013087">
    <property type="entry name" value="Znf_C2H2_type"/>
</dbReference>
<dbReference type="Gene3D" id="3.30.160.60">
    <property type="entry name" value="Classic Zinc Finger"/>
    <property type="match status" value="4"/>
</dbReference>
<sequence length="308" mass="34344">CDTCKAPFNSAWKLVQHAQKEHGIKIFTLPMRPDLSTPSPRLNLEQRTPPTSGHESPSTHEMSSESGSNMSPKLKSCEFCGKSFRFPSNLIVHRRSHTGEKPFKCPLCPHACTQQSKLKRHMKTHLNNKSPMSANSHGSNPSTFSPPFGVNHDFRREPHLNGFGLAASQDSALKSVGLPKPGPSVSHSPSNGPSPIPRKSLRNDTCEYCGKIFRNCSNLTVHRRSHTGEKPYKCELCNYACAQSSKLTRHKRTHGRMGKDVYRCKFCAMPFSVASTLEKHMRKCVDNRQARLLHEADTDTNSTTASNH</sequence>
<feature type="non-terminal residue" evidence="17">
    <location>
        <position position="1"/>
    </location>
</feature>
<keyword evidence="4" id="KW-1017">Isopeptide bond</keyword>
<keyword evidence="8 14" id="KW-0863">Zinc-finger</keyword>
<feature type="compositionally biased region" description="Polar residues" evidence="15">
    <location>
        <begin position="36"/>
        <end position="71"/>
    </location>
</feature>
<evidence type="ECO:0000256" key="4">
    <source>
        <dbReference type="ARBA" id="ARBA00022499"/>
    </source>
</evidence>
<protein>
    <recommendedName>
        <fullName evidence="16">C2H2-type domain-containing protein</fullName>
    </recommendedName>
</protein>
<feature type="domain" description="C2H2-type" evidence="16">
    <location>
        <begin position="232"/>
        <end position="254"/>
    </location>
</feature>
<evidence type="ECO:0000256" key="13">
    <source>
        <dbReference type="ARBA" id="ARBA00023242"/>
    </source>
</evidence>
<feature type="region of interest" description="Disordered" evidence="15">
    <location>
        <begin position="129"/>
        <end position="156"/>
    </location>
</feature>
<keyword evidence="6" id="KW-0479">Metal-binding</keyword>
<evidence type="ECO:0000256" key="5">
    <source>
        <dbReference type="ARBA" id="ARBA00022553"/>
    </source>
</evidence>
<reference evidence="17 18" key="1">
    <citation type="journal article" date="2013" name="Nature">
        <title>Insights into bilaterian evolution from three spiralian genomes.</title>
        <authorList>
            <person name="Simakov O."/>
            <person name="Marletaz F."/>
            <person name="Cho S.J."/>
            <person name="Edsinger-Gonzales E."/>
            <person name="Havlak P."/>
            <person name="Hellsten U."/>
            <person name="Kuo D.H."/>
            <person name="Larsson T."/>
            <person name="Lv J."/>
            <person name="Arendt D."/>
            <person name="Savage R."/>
            <person name="Osoegawa K."/>
            <person name="de Jong P."/>
            <person name="Grimwood J."/>
            <person name="Chapman J.A."/>
            <person name="Shapiro H."/>
            <person name="Aerts A."/>
            <person name="Otillar R.P."/>
            <person name="Terry A.Y."/>
            <person name="Boore J.L."/>
            <person name="Grigoriev I.V."/>
            <person name="Lindberg D.R."/>
            <person name="Seaver E.C."/>
            <person name="Weisblat D.A."/>
            <person name="Putnam N.H."/>
            <person name="Rokhsar D.S."/>
        </authorList>
    </citation>
    <scope>NUCLEOTIDE SEQUENCE [LARGE SCALE GENOMIC DNA]</scope>
</reference>
<keyword evidence="11" id="KW-0805">Transcription regulation</keyword>
<dbReference type="FunFam" id="3.30.160.60:FF:001175">
    <property type="entry name" value="Zinc finger, C2H2 type"/>
    <property type="match status" value="1"/>
</dbReference>
<evidence type="ECO:0000256" key="6">
    <source>
        <dbReference type="ARBA" id="ARBA00022723"/>
    </source>
</evidence>
<evidence type="ECO:0000313" key="17">
    <source>
        <dbReference type="EMBL" id="ESP01596.1"/>
    </source>
</evidence>
<keyword evidence="12" id="KW-0804">Transcription</keyword>
<evidence type="ECO:0000256" key="14">
    <source>
        <dbReference type="PROSITE-ProRule" id="PRU00042"/>
    </source>
</evidence>
<dbReference type="STRING" id="225164.V4B224"/>
<comment type="subcellular location">
    <subcellularLocation>
        <location evidence="1">Nucleus</location>
    </subcellularLocation>
</comment>
<evidence type="ECO:0000256" key="2">
    <source>
        <dbReference type="ARBA" id="ARBA00022481"/>
    </source>
</evidence>
<feature type="region of interest" description="Disordered" evidence="15">
    <location>
        <begin position="29"/>
        <end position="71"/>
    </location>
</feature>
<feature type="domain" description="C2H2-type" evidence="16">
    <location>
        <begin position="262"/>
        <end position="291"/>
    </location>
</feature>
<dbReference type="HOGENOM" id="CLU_049038_0_0_1"/>
<dbReference type="GO" id="GO:0000978">
    <property type="term" value="F:RNA polymerase II cis-regulatory region sequence-specific DNA binding"/>
    <property type="evidence" value="ECO:0007669"/>
    <property type="project" value="TreeGrafter"/>
</dbReference>
<dbReference type="Pfam" id="PF00096">
    <property type="entry name" value="zf-C2H2"/>
    <property type="match status" value="5"/>
</dbReference>
<evidence type="ECO:0000256" key="15">
    <source>
        <dbReference type="SAM" id="MobiDB-lite"/>
    </source>
</evidence>
<dbReference type="GO" id="GO:0006357">
    <property type="term" value="P:regulation of transcription by RNA polymerase II"/>
    <property type="evidence" value="ECO:0007669"/>
    <property type="project" value="TreeGrafter"/>
</dbReference>
<dbReference type="Proteomes" id="UP000030746">
    <property type="component" value="Unassembled WGS sequence"/>
</dbReference>
<feature type="domain" description="C2H2-type" evidence="16">
    <location>
        <begin position="75"/>
        <end position="102"/>
    </location>
</feature>
<gene>
    <name evidence="17" type="ORF">LOTGIDRAFT_139415</name>
</gene>
<accession>V4B224</accession>
<dbReference type="GO" id="GO:0008270">
    <property type="term" value="F:zinc ion binding"/>
    <property type="evidence" value="ECO:0007669"/>
    <property type="project" value="UniProtKB-KW"/>
</dbReference>
<dbReference type="PANTHER" id="PTHR45993:SF6">
    <property type="entry name" value="C2H2-TYPE DOMAIN-CONTAINING PROTEIN"/>
    <property type="match status" value="1"/>
</dbReference>
<dbReference type="OrthoDB" id="10046198at2759"/>
<dbReference type="SMART" id="SM00355">
    <property type="entry name" value="ZnF_C2H2"/>
    <property type="match status" value="6"/>
</dbReference>
<evidence type="ECO:0000256" key="10">
    <source>
        <dbReference type="ARBA" id="ARBA00022843"/>
    </source>
</evidence>
<proteinExistence type="predicted"/>
<keyword evidence="5" id="KW-0597">Phosphoprotein</keyword>
<feature type="region of interest" description="Disordered" evidence="15">
    <location>
        <begin position="173"/>
        <end position="199"/>
    </location>
</feature>